<proteinExistence type="predicted"/>
<keyword evidence="3" id="KW-1185">Reference proteome</keyword>
<reference evidence="2" key="2">
    <citation type="journal article" date="2023" name="IMA Fungus">
        <title>Comparative genomic study of the Penicillium genus elucidates a diverse pangenome and 15 lateral gene transfer events.</title>
        <authorList>
            <person name="Petersen C."/>
            <person name="Sorensen T."/>
            <person name="Nielsen M.R."/>
            <person name="Sondergaard T.E."/>
            <person name="Sorensen J.L."/>
            <person name="Fitzpatrick D.A."/>
            <person name="Frisvad J.C."/>
            <person name="Nielsen K.L."/>
        </authorList>
    </citation>
    <scope>NUCLEOTIDE SEQUENCE</scope>
    <source>
        <strain evidence="2">IBT 16125</strain>
    </source>
</reference>
<evidence type="ECO:0000313" key="3">
    <source>
        <dbReference type="Proteomes" id="UP001213681"/>
    </source>
</evidence>
<dbReference type="Proteomes" id="UP001213681">
    <property type="component" value="Unassembled WGS sequence"/>
</dbReference>
<feature type="compositionally biased region" description="Polar residues" evidence="1">
    <location>
        <begin position="159"/>
        <end position="175"/>
    </location>
</feature>
<sequence length="527" mass="58282">MSIRKDSETDSDAVPVSLSSAMHVPGESAIEECVDLPSNELHGGMQDCRILNKDSKSLTEWDYLDQLIFQEAKPRQEQNETAQDKPDGGIFSTLGSRDANPIVTGTHEIPENVGLPHEKDTSQSNRIQSMTDNDPFHLNAKNDTPAPDKQTNPRELVEQGNTTQDIGRNQGNSMGNIFSQRADVVEVQNIYAVPWGTNHANIPAGLASDQLLSDTLPESILGEYFKILAEQPGGEQPDLNKRSTGGEGIVGRESVFSRQVGDSDRSTDEDLAIKATSGNSKPTSPENGMSGQPMIERVAQSLTGGDNTLPHDLGHDENTRLSFHNGRFYYKGDDFVKDDSTVWDQFSHAAEDHINRSKVAVPIETGRRLRPSHATTSNGFSRPEQEISSYEEPRLDKMVRESIPTQTSGRRYDSGYSSPGTREIPARGASPKGVARYTIAPESVIIEPSKTSKSRSTSQEVPRTLPRRASSFTPIDWKNPRIVVRSVRPTRAYDNVEYRSHPRVQTQDIEFTREIRPSDATVFASRP</sequence>
<feature type="compositionally biased region" description="Basic and acidic residues" evidence="1">
    <location>
        <begin position="261"/>
        <end position="272"/>
    </location>
</feature>
<feature type="compositionally biased region" description="Basic and acidic residues" evidence="1">
    <location>
        <begin position="73"/>
        <end position="87"/>
    </location>
</feature>
<comment type="caution">
    <text evidence="2">The sequence shown here is derived from an EMBL/GenBank/DDBJ whole genome shotgun (WGS) entry which is preliminary data.</text>
</comment>
<reference evidence="2" key="1">
    <citation type="submission" date="2022-12" db="EMBL/GenBank/DDBJ databases">
        <authorList>
            <person name="Petersen C."/>
        </authorList>
    </citation>
    <scope>NUCLEOTIDE SEQUENCE</scope>
    <source>
        <strain evidence="2">IBT 16125</strain>
    </source>
</reference>
<name>A0AAD6C7K0_9EURO</name>
<feature type="region of interest" description="Disordered" evidence="1">
    <location>
        <begin position="107"/>
        <end position="175"/>
    </location>
</feature>
<evidence type="ECO:0000256" key="1">
    <source>
        <dbReference type="SAM" id="MobiDB-lite"/>
    </source>
</evidence>
<protein>
    <submittedName>
        <fullName evidence="2">Uncharacterized protein</fullName>
    </submittedName>
</protein>
<accession>A0AAD6C7K0</accession>
<feature type="compositionally biased region" description="Basic and acidic residues" evidence="1">
    <location>
        <begin position="391"/>
        <end position="400"/>
    </location>
</feature>
<feature type="region of interest" description="Disordered" evidence="1">
    <location>
        <begin position="369"/>
        <end position="432"/>
    </location>
</feature>
<organism evidence="2 3">
    <name type="scientific">Penicillium daleae</name>
    <dbReference type="NCBI Taxonomy" id="63821"/>
    <lineage>
        <taxon>Eukaryota</taxon>
        <taxon>Fungi</taxon>
        <taxon>Dikarya</taxon>
        <taxon>Ascomycota</taxon>
        <taxon>Pezizomycotina</taxon>
        <taxon>Eurotiomycetes</taxon>
        <taxon>Eurotiomycetidae</taxon>
        <taxon>Eurotiales</taxon>
        <taxon>Aspergillaceae</taxon>
        <taxon>Penicillium</taxon>
    </lineage>
</organism>
<gene>
    <name evidence="2" type="ORF">N7458_005202</name>
</gene>
<dbReference type="AlphaFoldDB" id="A0AAD6C7K0"/>
<dbReference type="EMBL" id="JAPVEA010000005">
    <property type="protein sequence ID" value="KAJ5454246.1"/>
    <property type="molecule type" value="Genomic_DNA"/>
</dbReference>
<evidence type="ECO:0000313" key="2">
    <source>
        <dbReference type="EMBL" id="KAJ5454246.1"/>
    </source>
</evidence>
<dbReference type="GeneID" id="81598827"/>
<feature type="compositionally biased region" description="Polar residues" evidence="1">
    <location>
        <begin position="122"/>
        <end position="132"/>
    </location>
</feature>
<feature type="compositionally biased region" description="Polar residues" evidence="1">
    <location>
        <begin position="276"/>
        <end position="290"/>
    </location>
</feature>
<feature type="region of interest" description="Disordered" evidence="1">
    <location>
        <begin position="73"/>
        <end position="93"/>
    </location>
</feature>
<feature type="compositionally biased region" description="Polar residues" evidence="1">
    <location>
        <begin position="403"/>
        <end position="420"/>
    </location>
</feature>
<dbReference type="RefSeq" id="XP_056767202.1">
    <property type="nucleotide sequence ID" value="XM_056908584.1"/>
</dbReference>
<feature type="region of interest" description="Disordered" evidence="1">
    <location>
        <begin position="232"/>
        <end position="291"/>
    </location>
</feature>